<dbReference type="Gene3D" id="2.70.98.40">
    <property type="entry name" value="Glycoside hydrolase, family 65, N-terminal domain"/>
    <property type="match status" value="1"/>
</dbReference>
<dbReference type="EMBL" id="WKKY01001307">
    <property type="protein sequence ID" value="MSE22605.1"/>
    <property type="molecule type" value="Genomic_DNA"/>
</dbReference>
<organism evidence="2 3">
    <name type="scientific">Lentilactobacillus parabuchneri</name>
    <dbReference type="NCBI Taxonomy" id="152331"/>
    <lineage>
        <taxon>Bacteria</taxon>
        <taxon>Bacillati</taxon>
        <taxon>Bacillota</taxon>
        <taxon>Bacilli</taxon>
        <taxon>Lactobacillales</taxon>
        <taxon>Lactobacillaceae</taxon>
        <taxon>Lentilactobacillus</taxon>
    </lineage>
</organism>
<protein>
    <submittedName>
        <fullName evidence="2">Glycoside hydrolase family 65 protein</fullName>
    </submittedName>
</protein>
<dbReference type="GO" id="GO:0016787">
    <property type="term" value="F:hydrolase activity"/>
    <property type="evidence" value="ECO:0007669"/>
    <property type="project" value="UniProtKB-KW"/>
</dbReference>
<reference evidence="2 3" key="1">
    <citation type="submission" date="2019-11" db="EMBL/GenBank/DDBJ databases">
        <title>Draft Genome Sequence of Plant Growth-Promoting Rhizosphere-Associated Bacteria.</title>
        <authorList>
            <person name="Vasilyev I.Y."/>
            <person name="Radchenko V."/>
            <person name="Ilnitskaya E.V."/>
        </authorList>
    </citation>
    <scope>NUCLEOTIDE SEQUENCE [LARGE SCALE GENOMIC DNA]</scope>
    <source>
        <strain evidence="2 3">VRA_07sq_f</strain>
    </source>
</reference>
<dbReference type="InterPro" id="IPR005196">
    <property type="entry name" value="Glyco_hydro_65_N"/>
</dbReference>
<dbReference type="GO" id="GO:0005975">
    <property type="term" value="P:carbohydrate metabolic process"/>
    <property type="evidence" value="ECO:0007669"/>
    <property type="project" value="InterPro"/>
</dbReference>
<feature type="domain" description="Glycoside hydrolase family 65 N-terminal" evidence="1">
    <location>
        <begin position="44"/>
        <end position="105"/>
    </location>
</feature>
<evidence type="ECO:0000313" key="3">
    <source>
        <dbReference type="Proteomes" id="UP000491237"/>
    </source>
</evidence>
<keyword evidence="2" id="KW-0378">Hydrolase</keyword>
<dbReference type="Pfam" id="PF03636">
    <property type="entry name" value="Glyco_hydro_65N"/>
    <property type="match status" value="1"/>
</dbReference>
<comment type="caution">
    <text evidence="2">The sequence shown here is derived from an EMBL/GenBank/DDBJ whole genome shotgun (WGS) entry which is preliminary data.</text>
</comment>
<feature type="non-terminal residue" evidence="2">
    <location>
        <position position="105"/>
    </location>
</feature>
<dbReference type="SUPFAM" id="SSF74650">
    <property type="entry name" value="Galactose mutarotase-like"/>
    <property type="match status" value="1"/>
</dbReference>
<accession>A0A844EHQ2</accession>
<sequence length="105" mass="11797">GLAIANMMNIPVVNLHHVKEVGLKKAVAEKEAYLKWHLDYYGEYAGKRNYGQEAMLTIGNGYFGLRGAYVESHADKDNYPGMYVAGVFNQLTTKINDRDVVNEDL</sequence>
<dbReference type="InterPro" id="IPR011013">
    <property type="entry name" value="Gal_mutarotase_sf_dom"/>
</dbReference>
<dbReference type="InterPro" id="IPR037018">
    <property type="entry name" value="GH65_N"/>
</dbReference>
<evidence type="ECO:0000313" key="2">
    <source>
        <dbReference type="EMBL" id="MSE22605.1"/>
    </source>
</evidence>
<dbReference type="AlphaFoldDB" id="A0A844EHQ2"/>
<proteinExistence type="predicted"/>
<name>A0A844EHQ2_9LACO</name>
<dbReference type="Proteomes" id="UP000491237">
    <property type="component" value="Unassembled WGS sequence"/>
</dbReference>
<feature type="non-terminal residue" evidence="2">
    <location>
        <position position="1"/>
    </location>
</feature>
<dbReference type="GO" id="GO:0030246">
    <property type="term" value="F:carbohydrate binding"/>
    <property type="evidence" value="ECO:0007669"/>
    <property type="project" value="InterPro"/>
</dbReference>
<evidence type="ECO:0000259" key="1">
    <source>
        <dbReference type="Pfam" id="PF03636"/>
    </source>
</evidence>
<gene>
    <name evidence="2" type="ORF">GKC44_15520</name>
</gene>